<dbReference type="InterPro" id="IPR000033">
    <property type="entry name" value="LDLR_classB_rpt"/>
</dbReference>
<dbReference type="Gene3D" id="2.40.10.500">
    <property type="match status" value="4"/>
</dbReference>
<evidence type="ECO:0000256" key="1">
    <source>
        <dbReference type="ARBA" id="ARBA00022737"/>
    </source>
</evidence>
<sequence length="3387" mass="345539">MIVVLQSTAYRLLSTASALPSLSAANYNAATGILTLTGNNLTSTTAGYQLNDFTLTGDGGTHYQLTGGHVIVGTATGTSVNLQLSSTDQLAINGLLNHNGNQANDGSLYNLSASNGWDTGAVALTTQGISVSNSNAPTITGVSYDGTIGQFVFTGNHLTNHGNSSGINLSDFSLSNTSYNPFKPTYTVNNLTSTGFSFSLDSADQQFFNGILNTAGINSNSGLSLMLKATANWDSNNGAAISQQTITTINLNSTAAVAVSGKAGPWNPGLNPTYSYGYPTGFNYSAQPLPPTKVYSGIGTLHFNAGDSLTIKYTGGLVNPGVGQGNDAGGITDGFDFLLGTPPANYIPGNVNLEELVGVFANANDVIVGTPFAIGNSAKVVIPTNAYELLLGFNDNYYADNSGSVNIAITESSNINPPTLNSVSYNASNGVLTLTGYNSSTLPSAFTPTDLTLTGDGGISYTLTSGSVAVAGSLTSSSVNLQLSSIDQLAINGLLNNNGNQAQDSTHYLLTATNEWQTGAGAIINQPITVSNSTTPTLSKVSYNTASGVLTFTGNHLVNQGSNNGITDSYFTLQAGNSSYIFNSHDQVSNLSSTGFTITLSSSDHAVVNSSIDMNGTTNSSGNIYNLKASAGWDSDSGNAVNTLGLTATGYVPTLTAANYDAASGKLTLNGSHLTLNASQYLVNAFTLKGDGGNSYTLSNTSTVNGTPTLNSVTLQLSVGDQLALDGLFNKNGNQANDGKTSYNLSAISGWDTGSSAITTQSISVSNVTAPTVSAVSYNTANGVFAFSGNHLVNHGGINGISLNNFKLNAGTSSYSFNSNDTVSNLTATGFSINLSKTDQTSVNTFINNNGNQSLNGTNYNLSATVNWDSDSGNAISSQAINVSGVPATLNSASYNAANGILQLTGVNLTLNTADYNVTTLSLKGDGGGSYTLSNGSILSGTPTSTTVSIQLSTADQLAIDGLLNQNGTQANDGTTNFSLAASGNWDAGASASAINSLGISVSNVTSPTIASVTYNAASGVFNITGSKLSNHGSSNGIAVSNFKLTGGNSSYSFSSNDTVSNLSANSFSITLSKTDQATVNSFVNANGLQPKTGSAYNFSASGKWDSDNGNPISTQTVTVSNLATLSTASYDATSGKLTLSGNYLTTTNSDYNLTALTIKGDGGSSYTLSNSSSVFGTPTSSSITLQLSASDQLAINGLLNKNGSQAIDSSNYLLSSNAGWDTSASASSNQSITVSNSASPTITAVSYNAVTGVFSVNGSSFANHGNSNGIILSNFKFTGSNGSYSFSASNDSISNLSATGFNINLSSADKTTVNHLVNANGLNPQTGAAYNLSATGKWDSDNGNAITTQAVSVNGLPTITQASYDASSGRLSLSGNNFTASNTDYQPTSLTLKGDGNSSYTLSSGSNLFGTPSSTGVTFQLSSADQLAINGLLNKSGTQANDGSTTYTLNAGNGWDTGIGAAKSLALTVSNAIAPTITSVSYNTATGVFSFTGNNLSNHGSSNGIAVNHFALTGGTNGNYQFNASNDNVANLSSSGFTITLNSTDKTAVNSFVNSNGTAPSTGAAYNLTATSNWDSDSGAGISSQPVTVSGLIPTINSVKYNAANGLLTLNGLYLTTDSHQYVVTNLTLKGDGNSSYTLTTGSSVTGVPTNTSVSIQLSATDQLAINGLLNKSGTTANDGSIYSLNAGSGWDSSISVANSQPISVSNTVAPTLTAVSYNAASGVFSFTGNHLSNHGSSNGIAVNNFSLTGGSNGNYQFNATNDSVSNLSSTGFTITLSNADKTAVNSFVTVNGTAPLSGAAYNLNSLANWDSNNGASISTQSVYVSGLLPTLSSASYNAATGQLTLSGNNLTTASSNYLVTDFILKGDGNTSYTLSNSSTISGTPTSTSLSIQLSVTDQLAINGLFNKNGTLANDGSSIYNLSTTIGWDTGANPITTLGITVSNATTPQITRLAYNAETGVFSFSGNNLTNHGSSTGVALNHFTVTAGNTGSYTFNSFNDKVSNLSSRGFTVTLNASDLSTVNALLNNNGNLNGNSSAYNLTTTAKWDSNSGNAITSQGLSVTGATQTVVSSGIGIISGLAIDSAGSLYLADSGNNAIEKIAAGSHTVSSLLNNGLSVPQGVAIDSAGNLYIADSSDNAIKEIVVGSQTAITLLNNGLNNPASIAVDTAGNIYIADTLNNAIKEISAGIHNVTTLPATGINVPDAIAVDNVGNVYFADPQNKAIKEISALDHSVTTLLTTGLNRPQGIAVDNAGNVFVTDSISNNIKEISAGSRTVTTVLASGLANPTGIAVDSADNLYIADSNNRVIKELNHANYLFNTAPTNNNLVTINSLWENTQQIELSKSIFTAFANSNSITAANFSNSSSPTSAADYLYYNASTGGLYYAAQGSSNPGNAIEIAVVGVNSHPSALSIGDFSLLSSKTAPTLSKVSYNAATGQLTLTGANLTNKITDYNIAKLSLKGDGGGSYTLSNSSTITSTPSSSTLSIQLSSTDQLAINGLLNKNGNQANDGLSNYNLYAASGWDTGANTISNQSITVSNAATPSLSGVTYNATTGVFTVSGSNLDNHGSNIGIALNNFTLSAGSSSYTFNASTDTITALSNSSFSVTLNSADQLAINSFINHNGSMAGNGTAYNLSVSANWDSDTGSLINTLGVWVNNVALQNLIASGLNSPQGITIDGSGNLYIADTLNNAIKELATGSQTLTNLITTGLNNPQAIALDSAGNLYIADTGNKVVEQFIPNTQTLTTIPDNILGSPQGIAVDSAGNIYVADPINNTIDEIAAGSNNSSTLAVSGLNNPQGVTVDSAGNVYIADTGNNAIEEIAAGSNSQTTLVNSGLFSPTSVAVDNSGNLYIADQNGVEVFTANTQSLLSLSDSRLKKAAAVALDNAGNLYIADSGNNAIEEITHSALTAIPVLTGVSYNASSGVFSYTGSNLLSHNALALSHFMVSLPLYNGGIAYGLAGYTFNTANDIVSNISNNGFSITLSSSDQATVNAFINTNGTSNNGQSYSISASANWDGGYGTAKSTLPLSVTGAAMQVLATNVSPYSLAVDNQGNIFFSDGTIQEIKAGSSSAPVLISAGSGSFNFIALDNQGNLYADGFNQEIDTISATSHSLQPILYGSAYGIYPYRLATDTTGTLYVADSYNDILEFTHGSHNINTQIASGAGTLGGIAVDNAGNIYFADSSNNSISEIAAGTTTPQTIFASGLSTPTALAMDSVGNLYVVDSGNNAIKEISAGNHVVTTLLSGNDSGTNVPMTISSIAVDSAGNVYIADTDNQQIKEIIHSTYVFNNAPSTTPINISQFWENTGQIELSKSVFSAFAGANSVSAANFANASTAQSPSDYLYYNAGTGGLYYNAGTSNPVEIAVIGVNSHPSALSLGDFKLIA</sequence>
<dbReference type="PROSITE" id="PS50927">
    <property type="entry name" value="BULB_LECTIN"/>
    <property type="match status" value="1"/>
</dbReference>
<reference evidence="5" key="1">
    <citation type="submission" date="2021-04" db="EMBL/GenBank/DDBJ databases">
        <title>Draft genome sequence data of methanotrophic Methylovulum sp. strain S1L and Methylomonas sp. strain S2AM isolated from boreal lake water columns.</title>
        <authorList>
            <person name="Rissanen A.J."/>
            <person name="Mangayil R."/>
            <person name="Svenning M.M."/>
            <person name="Khanongnuch R."/>
        </authorList>
    </citation>
    <scope>NUCLEOTIDE SEQUENCE</scope>
    <source>
        <strain evidence="5">S2AM</strain>
    </source>
</reference>
<organism evidence="5 6">
    <name type="scientific">Methylomonas paludis</name>
    <dbReference type="NCBI Taxonomy" id="1173101"/>
    <lineage>
        <taxon>Bacteria</taxon>
        <taxon>Pseudomonadati</taxon>
        <taxon>Pseudomonadota</taxon>
        <taxon>Gammaproteobacteria</taxon>
        <taxon>Methylococcales</taxon>
        <taxon>Methylococcaceae</taxon>
        <taxon>Methylomonas</taxon>
    </lineage>
</organism>
<dbReference type="SMART" id="SM00135">
    <property type="entry name" value="LY"/>
    <property type="match status" value="12"/>
</dbReference>
<dbReference type="KEGG" id="mpad:KEF85_16650"/>
<gene>
    <name evidence="5" type="ORF">KEF85_16650</name>
</gene>
<accession>A0A975RA65</accession>
<feature type="domain" description="Bulb-type lectin" evidence="4">
    <location>
        <begin position="2612"/>
        <end position="2741"/>
    </location>
</feature>
<dbReference type="InterPro" id="IPR001258">
    <property type="entry name" value="NHL_repeat"/>
</dbReference>
<evidence type="ECO:0000259" key="4">
    <source>
        <dbReference type="PROSITE" id="PS50927"/>
    </source>
</evidence>
<dbReference type="EMBL" id="CP073754">
    <property type="protein sequence ID" value="QWF70911.1"/>
    <property type="molecule type" value="Genomic_DNA"/>
</dbReference>
<name>A0A975RA65_9GAMM</name>
<dbReference type="PROSITE" id="PS51125">
    <property type="entry name" value="NHL"/>
    <property type="match status" value="2"/>
</dbReference>
<keyword evidence="3" id="KW-0732">Signal</keyword>
<evidence type="ECO:0000256" key="2">
    <source>
        <dbReference type="PROSITE-ProRule" id="PRU00504"/>
    </source>
</evidence>
<evidence type="ECO:0000256" key="3">
    <source>
        <dbReference type="SAM" id="SignalP"/>
    </source>
</evidence>
<feature type="chain" id="PRO_5037078765" description="Bulb-type lectin domain-containing protein" evidence="3">
    <location>
        <begin position="30"/>
        <end position="3387"/>
    </location>
</feature>
<proteinExistence type="predicted"/>
<evidence type="ECO:0000313" key="6">
    <source>
        <dbReference type="Proteomes" id="UP000676649"/>
    </source>
</evidence>
<dbReference type="PANTHER" id="PTHR13833:SF78">
    <property type="entry name" value="POTASSIUM TRANSPORTER"/>
    <property type="match status" value="1"/>
</dbReference>
<dbReference type="SUPFAM" id="SSF101898">
    <property type="entry name" value="NHL repeat"/>
    <property type="match status" value="2"/>
</dbReference>
<dbReference type="Proteomes" id="UP000676649">
    <property type="component" value="Chromosome"/>
</dbReference>
<dbReference type="Gene3D" id="2.120.10.30">
    <property type="entry name" value="TolB, C-terminal domain"/>
    <property type="match status" value="3"/>
</dbReference>
<dbReference type="PANTHER" id="PTHR13833">
    <property type="match status" value="1"/>
</dbReference>
<dbReference type="Pfam" id="PF24684">
    <property type="entry name" value="Vgb_lyase"/>
    <property type="match status" value="1"/>
</dbReference>
<dbReference type="InterPro" id="IPR011042">
    <property type="entry name" value="6-blade_b-propeller_TolB-like"/>
</dbReference>
<evidence type="ECO:0000313" key="5">
    <source>
        <dbReference type="EMBL" id="QWF70911.1"/>
    </source>
</evidence>
<keyword evidence="1" id="KW-0677">Repeat</keyword>
<feature type="repeat" description="NHL" evidence="2">
    <location>
        <begin position="2796"/>
        <end position="2820"/>
    </location>
</feature>
<dbReference type="SUPFAM" id="SSF63829">
    <property type="entry name" value="Calcium-dependent phosphotriesterase"/>
    <property type="match status" value="1"/>
</dbReference>
<feature type="signal peptide" evidence="3">
    <location>
        <begin position="1"/>
        <end position="29"/>
    </location>
</feature>
<keyword evidence="6" id="KW-1185">Reference proteome</keyword>
<dbReference type="InterPro" id="IPR001480">
    <property type="entry name" value="Bulb-type_lectin_dom"/>
</dbReference>
<feature type="repeat" description="NHL" evidence="2">
    <location>
        <begin position="2243"/>
        <end position="2273"/>
    </location>
</feature>
<dbReference type="Pfam" id="PF01436">
    <property type="entry name" value="NHL"/>
    <property type="match status" value="1"/>
</dbReference>
<protein>
    <recommendedName>
        <fullName evidence="4">Bulb-type lectin domain-containing protein</fullName>
    </recommendedName>
</protein>